<feature type="region of interest" description="Disordered" evidence="2">
    <location>
        <begin position="71"/>
        <end position="182"/>
    </location>
</feature>
<gene>
    <name evidence="4" type="ORF">SAY87_006923</name>
</gene>
<feature type="region of interest" description="Disordered" evidence="2">
    <location>
        <begin position="1"/>
        <end position="46"/>
    </location>
</feature>
<keyword evidence="5" id="KW-1185">Reference proteome</keyword>
<protein>
    <recommendedName>
        <fullName evidence="3">SANT domain-containing protein</fullName>
    </recommendedName>
</protein>
<sequence>MPQETSPWNRRELKRERSEPLMRWRGSPPTREGSASSHGSPSFAGTRGAWHMYSEELGCKHMPSRSFNKTIAIRGDGKHDRGYRDSKGMFSLREYRGGQSAETSRGSISTNPKPSGSGDFMRDQHDKRSGANRLSPSQKVDDNRLVDTVDWKPRKWMHRGSLSSGGSGIRHCNGSKSTSCSVKRDDEFQSKTAVSIQPSYESVSDFVLSTDQSEGLASKKKPRLGWGEGLAKYEKKQVEGPSETLPETGIELNQSTSLDATDRTSGVSGALGSSSPTTSSSLACSSLSDLEEKVLETVKMNDHIDNSLDLPVSGIQSTSQVLSADMEKLDESSLAGMDPSIVNLLHSNDISLISAFPGSTAVDKLPLMKDDILKALVKLESEIDLCENKLKSTGSESEVLHTNSISSSFTVKNCGSCSSGPDDVATSILQSAPLQIVSPVDSSIEEMSHVKVANSDSYVTTTSDVGVKDTHLQDDNATQDAATGMVRAVSGSGSEETAKPFQDVKLSGDSEIKLCDMILSSNKQLAYRSSSAVFNNLLLWAPDKLDVAKAGKLSSCQDDSKTRETFIQRKRFLIFKERVLAIKFKVFHHLWQKDMHVLSSRKNRSKTWKKFESGLRIKLPGCQKPRSSICPRVLSPGVMNLMPTKEIINYTSKLLMDAPWRIHRVDLKMPTLILDEKEKIVSRFISCNGLVEDPCAIEEERTMINPWTVEEREMFLDKLGKYGKDFRKIASFLDHKTTADCVQFYYKNHKSEFFKGWKKNLDTGLLPKLSSANTYMLTSGKMRKREVNAVSLDLLSEASLVASRYLDETGSDEFDWRKCSQRSSVRPCSSSKYPRVNLDGEREAIDVHSLIGMCSSTDNLKSCQENDISDWTDMERSMFMQGVSRYGKDFAMISQYMKTRSKDQCRAFFSKARKCLGLDSMLPAPAEKPLNSDANASGDDMDGPSVVKNNPVIQKENSVADNNQELLISVKVETVDAIDCGSSTDQKEAADGSGPMGSQVCEEKGSRISAESHNFVPEINLNEHVLDQSLRVTEKWSANLAANSSPCSTSSHSSEFKDQCPVGTEQVEKSPLSVITNSASYQCAEVKTQKCDHQLELREQSSHDSEDNLHNLQELESLSQGSDFKLFGKRILTNIPSQKNPNLNIHEEDKNVIMEDTRNSTSNSNRGGDVSTLKLDPESRPGLENIPIKSYGFWDGTRVRTVTTTTTATTLPDSAFLLAKYPAAFSKHPLQEVSKNSSFNFSNPNGDTVIPSWDIALKQRQDAYLGMQRCNGLEVISGLKQQGGNGVMGMNIAARGVLVGGSCSDLSDPVAAMKMHYALVNQYWGQGANLVQEDTQRDASDMET</sequence>
<dbReference type="InterPro" id="IPR001005">
    <property type="entry name" value="SANT/Myb"/>
</dbReference>
<proteinExistence type="predicted"/>
<dbReference type="Gene3D" id="1.10.10.60">
    <property type="entry name" value="Homeodomain-like"/>
    <property type="match status" value="1"/>
</dbReference>
<evidence type="ECO:0000256" key="1">
    <source>
        <dbReference type="SAM" id="Coils"/>
    </source>
</evidence>
<dbReference type="EMBL" id="JAXIOK010000013">
    <property type="protein sequence ID" value="KAK4756796.1"/>
    <property type="molecule type" value="Genomic_DNA"/>
</dbReference>
<feature type="compositionally biased region" description="Polar residues" evidence="2">
    <location>
        <begin position="251"/>
        <end position="267"/>
    </location>
</feature>
<evidence type="ECO:0000313" key="4">
    <source>
        <dbReference type="EMBL" id="KAK4756796.1"/>
    </source>
</evidence>
<dbReference type="Gene3D" id="1.20.58.1880">
    <property type="match status" value="1"/>
</dbReference>
<feature type="compositionally biased region" description="Basic and acidic residues" evidence="2">
    <location>
        <begin position="139"/>
        <end position="153"/>
    </location>
</feature>
<keyword evidence="1" id="KW-0175">Coiled coil</keyword>
<accession>A0AAN7PZN2</accession>
<dbReference type="PANTHER" id="PTHR47340:SF1">
    <property type="entry name" value="DUPLICATED HOMEODOMAIN-LIKE SUPERFAMILY PROTEIN"/>
    <property type="match status" value="1"/>
</dbReference>
<feature type="domain" description="SANT" evidence="3">
    <location>
        <begin position="702"/>
        <end position="753"/>
    </location>
</feature>
<feature type="region of interest" description="Disordered" evidence="2">
    <location>
        <begin position="1157"/>
        <end position="1181"/>
    </location>
</feature>
<feature type="compositionally biased region" description="Basic and acidic residues" evidence="2">
    <location>
        <begin position="75"/>
        <end position="87"/>
    </location>
</feature>
<dbReference type="CDD" id="cd00167">
    <property type="entry name" value="SANT"/>
    <property type="match status" value="1"/>
</dbReference>
<dbReference type="PANTHER" id="PTHR47340">
    <property type="entry name" value="DUPLICATED HOMEODOMAIN-LIKE SUPERFAMILY PROTEIN"/>
    <property type="match status" value="1"/>
</dbReference>
<dbReference type="InterPro" id="IPR009057">
    <property type="entry name" value="Homeodomain-like_sf"/>
</dbReference>
<organism evidence="4 5">
    <name type="scientific">Trapa incisa</name>
    <dbReference type="NCBI Taxonomy" id="236973"/>
    <lineage>
        <taxon>Eukaryota</taxon>
        <taxon>Viridiplantae</taxon>
        <taxon>Streptophyta</taxon>
        <taxon>Embryophyta</taxon>
        <taxon>Tracheophyta</taxon>
        <taxon>Spermatophyta</taxon>
        <taxon>Magnoliopsida</taxon>
        <taxon>eudicotyledons</taxon>
        <taxon>Gunneridae</taxon>
        <taxon>Pentapetalae</taxon>
        <taxon>rosids</taxon>
        <taxon>malvids</taxon>
        <taxon>Myrtales</taxon>
        <taxon>Lythraceae</taxon>
        <taxon>Trapa</taxon>
    </lineage>
</organism>
<reference evidence="4 5" key="1">
    <citation type="journal article" date="2023" name="Hortic Res">
        <title>Pangenome of water caltrop reveals structural variations and asymmetric subgenome divergence after allopolyploidization.</title>
        <authorList>
            <person name="Zhang X."/>
            <person name="Chen Y."/>
            <person name="Wang L."/>
            <person name="Yuan Y."/>
            <person name="Fang M."/>
            <person name="Shi L."/>
            <person name="Lu R."/>
            <person name="Comes H.P."/>
            <person name="Ma Y."/>
            <person name="Chen Y."/>
            <person name="Huang G."/>
            <person name="Zhou Y."/>
            <person name="Zheng Z."/>
            <person name="Qiu Y."/>
        </authorList>
    </citation>
    <scope>NUCLEOTIDE SEQUENCE [LARGE SCALE GENOMIC DNA]</scope>
    <source>
        <tissue evidence="4">Roots</tissue>
    </source>
</reference>
<feature type="domain" description="SANT" evidence="3">
    <location>
        <begin position="866"/>
        <end position="917"/>
    </location>
</feature>
<feature type="compositionally biased region" description="Basic and acidic residues" evidence="2">
    <location>
        <begin position="120"/>
        <end position="129"/>
    </location>
</feature>
<feature type="compositionally biased region" description="Low complexity" evidence="2">
    <location>
        <begin position="268"/>
        <end position="282"/>
    </location>
</feature>
<feature type="compositionally biased region" description="Polar residues" evidence="2">
    <location>
        <begin position="100"/>
        <end position="114"/>
    </location>
</feature>
<dbReference type="Pfam" id="PF00249">
    <property type="entry name" value="Myb_DNA-binding"/>
    <property type="match status" value="2"/>
</dbReference>
<name>A0AAN7PZN2_9MYRT</name>
<comment type="caution">
    <text evidence="4">The sequence shown here is derived from an EMBL/GenBank/DDBJ whole genome shotgun (WGS) entry which is preliminary data.</text>
</comment>
<evidence type="ECO:0000259" key="3">
    <source>
        <dbReference type="PROSITE" id="PS51293"/>
    </source>
</evidence>
<feature type="coiled-coil region" evidence="1">
    <location>
        <begin position="369"/>
        <end position="396"/>
    </location>
</feature>
<feature type="region of interest" description="Disordered" evidence="2">
    <location>
        <begin position="237"/>
        <end position="282"/>
    </location>
</feature>
<evidence type="ECO:0000256" key="2">
    <source>
        <dbReference type="SAM" id="MobiDB-lite"/>
    </source>
</evidence>
<feature type="region of interest" description="Disordered" evidence="2">
    <location>
        <begin position="983"/>
        <end position="1005"/>
    </location>
</feature>
<dbReference type="SMART" id="SM00717">
    <property type="entry name" value="SANT"/>
    <property type="match status" value="2"/>
</dbReference>
<evidence type="ECO:0000313" key="5">
    <source>
        <dbReference type="Proteomes" id="UP001345219"/>
    </source>
</evidence>
<dbReference type="Proteomes" id="UP001345219">
    <property type="component" value="Chromosome 6"/>
</dbReference>
<dbReference type="InterPro" id="IPR017884">
    <property type="entry name" value="SANT_dom"/>
</dbReference>
<dbReference type="SUPFAM" id="SSF46689">
    <property type="entry name" value="Homeodomain-like"/>
    <property type="match status" value="2"/>
</dbReference>
<dbReference type="PROSITE" id="PS51293">
    <property type="entry name" value="SANT"/>
    <property type="match status" value="2"/>
</dbReference>
<feature type="compositionally biased region" description="Basic and acidic residues" evidence="2">
    <location>
        <begin position="9"/>
        <end position="22"/>
    </location>
</feature>